<sequence>MPRTCAACNEPLEEGTGTCTACGNAPKRAVRKNGVLAFVVAIPLLFLNPPIGVILAIVGLFVLLGSWFVSPMGQVAGSNSRS</sequence>
<dbReference type="Proteomes" id="UP000250088">
    <property type="component" value="Chromosome"/>
</dbReference>
<reference evidence="3" key="1">
    <citation type="submission" date="2017-02" db="EMBL/GenBank/DDBJ databases">
        <title>Natronthermophilus aegyptiacus gen. nov.,sp. nov., an aerobic, extremely halophilic alkalithermophilic archaeon isolated from the athalassohaline Wadi An Natrun, Egypt.</title>
        <authorList>
            <person name="Zhao B."/>
        </authorList>
    </citation>
    <scope>NUCLEOTIDE SEQUENCE [LARGE SCALE GENOMIC DNA]</scope>
    <source>
        <strain evidence="3">JW/NM-HA 15</strain>
    </source>
</reference>
<dbReference type="AlphaFoldDB" id="A0A2Z2HWT7"/>
<feature type="transmembrane region" description="Helical" evidence="1">
    <location>
        <begin position="35"/>
        <end position="68"/>
    </location>
</feature>
<dbReference type="EMBL" id="CP019893">
    <property type="protein sequence ID" value="ARS91681.1"/>
    <property type="molecule type" value="Genomic_DNA"/>
</dbReference>
<evidence type="ECO:0000256" key="1">
    <source>
        <dbReference type="SAM" id="Phobius"/>
    </source>
</evidence>
<proteinExistence type="predicted"/>
<name>A0A2Z2HWT7_9EURY</name>
<protein>
    <submittedName>
        <fullName evidence="2">Uncharacterized protein</fullName>
    </submittedName>
</protein>
<organism evidence="2 3">
    <name type="scientific">Natrarchaeobaculum aegyptiacum</name>
    <dbReference type="NCBI Taxonomy" id="745377"/>
    <lineage>
        <taxon>Archaea</taxon>
        <taxon>Methanobacteriati</taxon>
        <taxon>Methanobacteriota</taxon>
        <taxon>Stenosarchaea group</taxon>
        <taxon>Halobacteria</taxon>
        <taxon>Halobacteriales</taxon>
        <taxon>Natrialbaceae</taxon>
        <taxon>Natrarchaeobaculum</taxon>
    </lineage>
</organism>
<keyword evidence="1" id="KW-1133">Transmembrane helix</keyword>
<gene>
    <name evidence="2" type="ORF">B1756_04740</name>
</gene>
<dbReference type="OrthoDB" id="350532at2157"/>
<evidence type="ECO:0000313" key="2">
    <source>
        <dbReference type="EMBL" id="ARS91681.1"/>
    </source>
</evidence>
<keyword evidence="1" id="KW-0812">Transmembrane</keyword>
<keyword evidence="3" id="KW-1185">Reference proteome</keyword>
<accession>A0A2Z2HWT7</accession>
<keyword evidence="1" id="KW-0472">Membrane</keyword>
<evidence type="ECO:0000313" key="3">
    <source>
        <dbReference type="Proteomes" id="UP000250088"/>
    </source>
</evidence>
<dbReference type="KEGG" id="naj:B1756_04740"/>